<dbReference type="GO" id="GO:0005663">
    <property type="term" value="C:DNA replication factor C complex"/>
    <property type="evidence" value="ECO:0007669"/>
    <property type="project" value="InterPro"/>
</dbReference>
<evidence type="ECO:0000313" key="7">
    <source>
        <dbReference type="EMBL" id="CAD6197941.1"/>
    </source>
</evidence>
<feature type="compositionally biased region" description="Basic and acidic residues" evidence="5">
    <location>
        <begin position="277"/>
        <end position="338"/>
    </location>
</feature>
<dbReference type="InterPro" id="IPR027417">
    <property type="entry name" value="P-loop_NTPase"/>
</dbReference>
<evidence type="ECO:0000256" key="3">
    <source>
        <dbReference type="ARBA" id="ARBA00022741"/>
    </source>
</evidence>
<comment type="similarity">
    <text evidence="1">Belongs to the activator 1 large subunit family.</text>
</comment>
<dbReference type="GO" id="GO:0006260">
    <property type="term" value="P:DNA replication"/>
    <property type="evidence" value="ECO:0007669"/>
    <property type="project" value="UniProtKB-KW"/>
</dbReference>
<feature type="compositionally biased region" description="Basic and acidic residues" evidence="5">
    <location>
        <begin position="85"/>
        <end position="96"/>
    </location>
</feature>
<dbReference type="SUPFAM" id="SSF48019">
    <property type="entry name" value="post-AAA+ oligomerization domain-like"/>
    <property type="match status" value="1"/>
</dbReference>
<accession>A0A8S1HQ10</accession>
<dbReference type="GO" id="GO:0016887">
    <property type="term" value="F:ATP hydrolysis activity"/>
    <property type="evidence" value="ECO:0007669"/>
    <property type="project" value="InterPro"/>
</dbReference>
<feature type="region of interest" description="Disordered" evidence="5">
    <location>
        <begin position="1"/>
        <end position="368"/>
    </location>
</feature>
<dbReference type="Gene3D" id="1.20.272.10">
    <property type="match status" value="1"/>
</dbReference>
<keyword evidence="2" id="KW-0235">DNA replication</keyword>
<dbReference type="GO" id="GO:0006281">
    <property type="term" value="P:DNA repair"/>
    <property type="evidence" value="ECO:0007669"/>
    <property type="project" value="InterPro"/>
</dbReference>
<feature type="region of interest" description="Disordered" evidence="5">
    <location>
        <begin position="869"/>
        <end position="927"/>
    </location>
</feature>
<evidence type="ECO:0000256" key="5">
    <source>
        <dbReference type="SAM" id="MobiDB-lite"/>
    </source>
</evidence>
<keyword evidence="4" id="KW-0067">ATP-binding</keyword>
<dbReference type="InterPro" id="IPR003959">
    <property type="entry name" value="ATPase_AAA_core"/>
</dbReference>
<feature type="compositionally biased region" description="Acidic residues" evidence="5">
    <location>
        <begin position="41"/>
        <end position="51"/>
    </location>
</feature>
<dbReference type="InterPro" id="IPR013725">
    <property type="entry name" value="DNA_replication_fac_RFC1_C"/>
</dbReference>
<keyword evidence="3" id="KW-0547">Nucleotide-binding</keyword>
<proteinExistence type="inferred from homology"/>
<feature type="compositionally biased region" description="Basic and acidic residues" evidence="5">
    <location>
        <begin position="203"/>
        <end position="228"/>
    </location>
</feature>
<dbReference type="Pfam" id="PF08519">
    <property type="entry name" value="RFC1"/>
    <property type="match status" value="1"/>
</dbReference>
<evidence type="ECO:0000256" key="2">
    <source>
        <dbReference type="ARBA" id="ARBA00022705"/>
    </source>
</evidence>
<feature type="compositionally biased region" description="Acidic residues" evidence="5">
    <location>
        <begin position="869"/>
        <end position="885"/>
    </location>
</feature>
<dbReference type="AlphaFoldDB" id="A0A8S1HQ10"/>
<feature type="compositionally biased region" description="Gly residues" evidence="5">
    <location>
        <begin position="905"/>
        <end position="927"/>
    </location>
</feature>
<dbReference type="Proteomes" id="UP000835052">
    <property type="component" value="Unassembled WGS sequence"/>
</dbReference>
<dbReference type="Gene3D" id="1.10.8.60">
    <property type="match status" value="1"/>
</dbReference>
<dbReference type="CDD" id="cd18140">
    <property type="entry name" value="HLD_clamp_RFC"/>
    <property type="match status" value="1"/>
</dbReference>
<dbReference type="GO" id="GO:0003689">
    <property type="term" value="F:DNA clamp loader activity"/>
    <property type="evidence" value="ECO:0007669"/>
    <property type="project" value="UniProtKB-UniRule"/>
</dbReference>
<organism evidence="7 8">
    <name type="scientific">Caenorhabditis auriculariae</name>
    <dbReference type="NCBI Taxonomy" id="2777116"/>
    <lineage>
        <taxon>Eukaryota</taxon>
        <taxon>Metazoa</taxon>
        <taxon>Ecdysozoa</taxon>
        <taxon>Nematoda</taxon>
        <taxon>Chromadorea</taxon>
        <taxon>Rhabditida</taxon>
        <taxon>Rhabditina</taxon>
        <taxon>Rhabditomorpha</taxon>
        <taxon>Rhabditoidea</taxon>
        <taxon>Rhabditidae</taxon>
        <taxon>Peloderinae</taxon>
        <taxon>Caenorhabditis</taxon>
    </lineage>
</organism>
<dbReference type="OrthoDB" id="446168at2759"/>
<dbReference type="InterPro" id="IPR047854">
    <property type="entry name" value="RFC_lid"/>
</dbReference>
<name>A0A8S1HQ10_9PELO</name>
<dbReference type="InterPro" id="IPR008921">
    <property type="entry name" value="DNA_pol3_clamp-load_cplx_C"/>
</dbReference>
<dbReference type="GO" id="GO:0005634">
    <property type="term" value="C:nucleus"/>
    <property type="evidence" value="ECO:0007669"/>
    <property type="project" value="UniProtKB-SubCell"/>
</dbReference>
<dbReference type="Pfam" id="PF00004">
    <property type="entry name" value="AAA"/>
    <property type="match status" value="1"/>
</dbReference>
<sequence length="927" mass="103079">MDIRSFFGNGGGSKSSSNAPSSSKKEPTPKKRSSKKKDEIFEIEELSDGEDPLPKSMRGAQRKRNRIVVESDGSDDGFVRKTSSKPKENTKKEKTPVKSAPKKARVVISSDSDVTPVKEKPKNKSKRSPSPIEIDDDDDIEVLSDDEEVEKHVKGKHKKKLLPGQKRLDFEKNAPSTSGKEAPKPRQQYNFVNPSDFFQTSAKKSEKKTQEKEKEAVTEVAKQPEKRKTPTPKTPTPKKISPSQKENIGDDEFFDSDDDFNAPIIKKKKTPSPRKAPVVEEKKKKEEEKTKNTEKRNQKDTSKSPAKKLVEAAKVQKESSKSPLKRSDRQEKVQKELSKSPVKKPVDMASNSSANRQPPKVIDPNDLPWVDKYKPKSISQLVGQHGDKSPLNKLLDWLNDWAKLNLGEGAKVKRAKPVAWMAQQDGTAFKAVLLSGTPGVGKTTCAYMACESLGLKVVEMNASDVRSKKHLEAKVGELSGCHQIEEFFGKKPPQPQDNLKVHHVLIMDEVDGMSGNEDRAGIAELIQIIKDSKIPIICICNDRMHPKIRSLAGHCYDLRFHKPRVEQIRARMMTIAAQEKVKISKDELDEMIEMSSHDVRQTIYNLQMRSKSSAFGANKKDVTLGPFEAARKLLDQQSTLKERNEMFFVDYGIMPLFVQENYINMKNDKHTPLQAIRGMREASNCISMGDIVEKNIRSRGAWKLLNEQSMLACAIPSIATGGNLRGMLQFPTWLGRNSTAGKRKRMLTQLVMHTHLKVSADSVSFAMDYAPMLRERMTKPLLKHESEGIPAVLETMREYDLIRDDGEALGEIAVWPGKIDPASKILSKVKAALTRTLNKEQRTLPYSLADIAKGKKKAAAAGLDDEEGLFGDYADDEDAEEEEDSALGPEIVIKTTADKGKASRGRGGAASAGRGARGGGRGRGAKK</sequence>
<evidence type="ECO:0000256" key="1">
    <source>
        <dbReference type="ARBA" id="ARBA00006116"/>
    </source>
</evidence>
<comment type="caution">
    <text evidence="7">The sequence shown here is derived from an EMBL/GenBank/DDBJ whole genome shotgun (WGS) entry which is preliminary data.</text>
</comment>
<feature type="compositionally biased region" description="Acidic residues" evidence="5">
    <location>
        <begin position="249"/>
        <end position="260"/>
    </location>
</feature>
<dbReference type="PANTHER" id="PTHR23389:SF6">
    <property type="entry name" value="REPLICATION FACTOR C SUBUNIT 1"/>
    <property type="match status" value="1"/>
</dbReference>
<dbReference type="EMBL" id="CAJGYM010000110">
    <property type="protein sequence ID" value="CAD6197941.1"/>
    <property type="molecule type" value="Genomic_DNA"/>
</dbReference>
<dbReference type="Pfam" id="PF25361">
    <property type="entry name" value="AAA_lid_RFC1"/>
    <property type="match status" value="1"/>
</dbReference>
<evidence type="ECO:0000256" key="4">
    <source>
        <dbReference type="ARBA" id="ARBA00022840"/>
    </source>
</evidence>
<dbReference type="GO" id="GO:0003677">
    <property type="term" value="F:DNA binding"/>
    <property type="evidence" value="ECO:0007669"/>
    <property type="project" value="InterPro"/>
</dbReference>
<feature type="compositionally biased region" description="Polar residues" evidence="5">
    <location>
        <begin position="187"/>
        <end position="198"/>
    </location>
</feature>
<feature type="compositionally biased region" description="Acidic residues" evidence="5">
    <location>
        <begin position="133"/>
        <end position="148"/>
    </location>
</feature>
<dbReference type="InterPro" id="IPR003593">
    <property type="entry name" value="AAA+_ATPase"/>
</dbReference>
<dbReference type="Gene3D" id="3.40.50.300">
    <property type="entry name" value="P-loop containing nucleotide triphosphate hydrolases"/>
    <property type="match status" value="1"/>
</dbReference>
<dbReference type="FunFam" id="3.40.50.300:FF:000395">
    <property type="entry name" value="Replication factor C subunit 1"/>
    <property type="match status" value="1"/>
</dbReference>
<evidence type="ECO:0000313" key="8">
    <source>
        <dbReference type="Proteomes" id="UP000835052"/>
    </source>
</evidence>
<dbReference type="CDD" id="cd00009">
    <property type="entry name" value="AAA"/>
    <property type="match status" value="1"/>
</dbReference>
<dbReference type="SMART" id="SM00382">
    <property type="entry name" value="AAA"/>
    <property type="match status" value="1"/>
</dbReference>
<protein>
    <recommendedName>
        <fullName evidence="6">AAA+ ATPase domain-containing protein</fullName>
    </recommendedName>
</protein>
<feature type="domain" description="AAA+ ATPase" evidence="6">
    <location>
        <begin position="428"/>
        <end position="566"/>
    </location>
</feature>
<evidence type="ECO:0000259" key="6">
    <source>
        <dbReference type="SMART" id="SM00382"/>
    </source>
</evidence>
<reference evidence="7" key="1">
    <citation type="submission" date="2020-10" db="EMBL/GenBank/DDBJ databases">
        <authorList>
            <person name="Kikuchi T."/>
        </authorList>
    </citation>
    <scope>NUCLEOTIDE SEQUENCE</scope>
    <source>
        <strain evidence="7">NKZ352</strain>
    </source>
</reference>
<dbReference type="GO" id="GO:0005524">
    <property type="term" value="F:ATP binding"/>
    <property type="evidence" value="ECO:0007669"/>
    <property type="project" value="UniProtKB-UniRule"/>
</dbReference>
<dbReference type="PANTHER" id="PTHR23389">
    <property type="entry name" value="CHROMOSOME TRANSMISSION FIDELITY FACTOR 18"/>
    <property type="match status" value="1"/>
</dbReference>
<gene>
    <name evidence="7" type="ORF">CAUJ_LOCUS13848</name>
</gene>
<dbReference type="SUPFAM" id="SSF52540">
    <property type="entry name" value="P-loop containing nucleoside triphosphate hydrolases"/>
    <property type="match status" value="1"/>
</dbReference>
<keyword evidence="8" id="KW-1185">Reference proteome</keyword>
<dbReference type="FunFam" id="1.10.8.60:FF:000021">
    <property type="entry name" value="Replication factor C subunit 1"/>
    <property type="match status" value="1"/>
</dbReference>